<dbReference type="EMBL" id="JH431638">
    <property type="status" value="NOT_ANNOTATED_CDS"/>
    <property type="molecule type" value="Genomic_DNA"/>
</dbReference>
<accession>T1IX03</accession>
<evidence type="ECO:0000313" key="2">
    <source>
        <dbReference type="EnsemblMetazoa" id="SMAR005733-PA"/>
    </source>
</evidence>
<protein>
    <submittedName>
        <fullName evidence="2">Uncharacterized protein</fullName>
    </submittedName>
</protein>
<dbReference type="EnsemblMetazoa" id="SMAR005733-RA">
    <property type="protein sequence ID" value="SMAR005733-PA"/>
    <property type="gene ID" value="SMAR005733"/>
</dbReference>
<sequence>MVFYYESYPAMLTGTSRHQFGAMGHHYPYGQSQPPASSQFPAAHHQEMPCAMSQFGGAMDAGVPLQSSWHGQAANSSVYSAPSSCSRTPGYDEWSPRSPCAHLGTTGPSCGSPANGAYNAGYKLGGVQDFSQPQQHQPPQDLSIHGGGQQSPDSGLTVSSDGVSSSDSPGGANHVLAGIQQHGAMSAVQQGLRPPIIRSPYDWIKKPSYQTQCNPGK</sequence>
<organism evidence="2 3">
    <name type="scientific">Strigamia maritima</name>
    <name type="common">European centipede</name>
    <name type="synonym">Geophilus maritimus</name>
    <dbReference type="NCBI Taxonomy" id="126957"/>
    <lineage>
        <taxon>Eukaryota</taxon>
        <taxon>Metazoa</taxon>
        <taxon>Ecdysozoa</taxon>
        <taxon>Arthropoda</taxon>
        <taxon>Myriapoda</taxon>
        <taxon>Chilopoda</taxon>
        <taxon>Pleurostigmophora</taxon>
        <taxon>Geophilomorpha</taxon>
        <taxon>Linotaeniidae</taxon>
        <taxon>Strigamia</taxon>
    </lineage>
</organism>
<name>T1IX03_STRMM</name>
<feature type="compositionally biased region" description="Polar residues" evidence="1">
    <location>
        <begin position="129"/>
        <end position="140"/>
    </location>
</feature>
<evidence type="ECO:0000256" key="1">
    <source>
        <dbReference type="SAM" id="MobiDB-lite"/>
    </source>
</evidence>
<dbReference type="HOGENOM" id="CLU_1275100_0_0_1"/>
<feature type="region of interest" description="Disordered" evidence="1">
    <location>
        <begin position="125"/>
        <end position="175"/>
    </location>
</feature>
<proteinExistence type="predicted"/>
<reference evidence="2" key="2">
    <citation type="submission" date="2015-02" db="UniProtKB">
        <authorList>
            <consortium name="EnsemblMetazoa"/>
        </authorList>
    </citation>
    <scope>IDENTIFICATION</scope>
</reference>
<keyword evidence="3" id="KW-1185">Reference proteome</keyword>
<dbReference type="Proteomes" id="UP000014500">
    <property type="component" value="Unassembled WGS sequence"/>
</dbReference>
<feature type="compositionally biased region" description="Low complexity" evidence="1">
    <location>
        <begin position="153"/>
        <end position="171"/>
    </location>
</feature>
<dbReference type="PhylomeDB" id="T1IX03"/>
<evidence type="ECO:0000313" key="3">
    <source>
        <dbReference type="Proteomes" id="UP000014500"/>
    </source>
</evidence>
<dbReference type="OMA" id="CGRSTAF"/>
<dbReference type="AlphaFoldDB" id="T1IX03"/>
<reference evidence="3" key="1">
    <citation type="submission" date="2011-05" db="EMBL/GenBank/DDBJ databases">
        <authorList>
            <person name="Richards S.R."/>
            <person name="Qu J."/>
            <person name="Jiang H."/>
            <person name="Jhangiani S.N."/>
            <person name="Agravi P."/>
            <person name="Goodspeed R."/>
            <person name="Gross S."/>
            <person name="Mandapat C."/>
            <person name="Jackson L."/>
            <person name="Mathew T."/>
            <person name="Pu L."/>
            <person name="Thornton R."/>
            <person name="Saada N."/>
            <person name="Wilczek-Boney K.B."/>
            <person name="Lee S."/>
            <person name="Kovar C."/>
            <person name="Wu Y."/>
            <person name="Scherer S.E."/>
            <person name="Worley K.C."/>
            <person name="Muzny D.M."/>
            <person name="Gibbs R."/>
        </authorList>
    </citation>
    <scope>NUCLEOTIDE SEQUENCE</scope>
    <source>
        <strain evidence="3">Brora</strain>
    </source>
</reference>